<accession>A0A0A9AUR7</accession>
<protein>
    <submittedName>
        <fullName evidence="1">Uncharacterized protein</fullName>
    </submittedName>
</protein>
<organism evidence="1">
    <name type="scientific">Arundo donax</name>
    <name type="common">Giant reed</name>
    <name type="synonym">Donax arundinaceus</name>
    <dbReference type="NCBI Taxonomy" id="35708"/>
    <lineage>
        <taxon>Eukaryota</taxon>
        <taxon>Viridiplantae</taxon>
        <taxon>Streptophyta</taxon>
        <taxon>Embryophyta</taxon>
        <taxon>Tracheophyta</taxon>
        <taxon>Spermatophyta</taxon>
        <taxon>Magnoliopsida</taxon>
        <taxon>Liliopsida</taxon>
        <taxon>Poales</taxon>
        <taxon>Poaceae</taxon>
        <taxon>PACMAD clade</taxon>
        <taxon>Arundinoideae</taxon>
        <taxon>Arundineae</taxon>
        <taxon>Arundo</taxon>
    </lineage>
</organism>
<name>A0A0A9AUR7_ARUDO</name>
<reference evidence="1" key="1">
    <citation type="submission" date="2014-09" db="EMBL/GenBank/DDBJ databases">
        <authorList>
            <person name="Magalhaes I.L.F."/>
            <person name="Oliveira U."/>
            <person name="Santos F.R."/>
            <person name="Vidigal T.H.D.A."/>
            <person name="Brescovit A.D."/>
            <person name="Santos A.J."/>
        </authorList>
    </citation>
    <scope>NUCLEOTIDE SEQUENCE</scope>
    <source>
        <tissue evidence="1">Shoot tissue taken approximately 20 cm above the soil surface</tissue>
    </source>
</reference>
<sequence length="42" mass="4893">MNLDPYSPSLKKECMLSLLCILVCNWDFNCRLNISTTFAKHE</sequence>
<evidence type="ECO:0000313" key="1">
    <source>
        <dbReference type="EMBL" id="JAD52620.1"/>
    </source>
</evidence>
<reference evidence="1" key="2">
    <citation type="journal article" date="2015" name="Data Brief">
        <title>Shoot transcriptome of the giant reed, Arundo donax.</title>
        <authorList>
            <person name="Barrero R.A."/>
            <person name="Guerrero F.D."/>
            <person name="Moolhuijzen P."/>
            <person name="Goolsby J.A."/>
            <person name="Tidwell J."/>
            <person name="Bellgard S.E."/>
            <person name="Bellgard M.I."/>
        </authorList>
    </citation>
    <scope>NUCLEOTIDE SEQUENCE</scope>
    <source>
        <tissue evidence="1">Shoot tissue taken approximately 20 cm above the soil surface</tissue>
    </source>
</reference>
<dbReference type="AlphaFoldDB" id="A0A0A9AUR7"/>
<proteinExistence type="predicted"/>
<dbReference type="EMBL" id="GBRH01245275">
    <property type="protein sequence ID" value="JAD52620.1"/>
    <property type="molecule type" value="Transcribed_RNA"/>
</dbReference>